<keyword evidence="8" id="KW-1185">Reference proteome</keyword>
<keyword evidence="1" id="KW-0479">Metal-binding</keyword>
<dbReference type="PROSITE" id="PS50157">
    <property type="entry name" value="ZINC_FINGER_C2H2_2"/>
    <property type="match status" value="5"/>
</dbReference>
<evidence type="ECO:0000256" key="1">
    <source>
        <dbReference type="ARBA" id="ARBA00022723"/>
    </source>
</evidence>
<feature type="domain" description="C2H2-type" evidence="6">
    <location>
        <begin position="110"/>
        <end position="137"/>
    </location>
</feature>
<dbReference type="PANTHER" id="PTHR24379:SF121">
    <property type="entry name" value="C2H2-TYPE DOMAIN-CONTAINING PROTEIN"/>
    <property type="match status" value="1"/>
</dbReference>
<dbReference type="EMBL" id="PZQS01000007">
    <property type="protein sequence ID" value="PVD27509.1"/>
    <property type="molecule type" value="Genomic_DNA"/>
</dbReference>
<evidence type="ECO:0000256" key="4">
    <source>
        <dbReference type="ARBA" id="ARBA00022833"/>
    </source>
</evidence>
<keyword evidence="2" id="KW-0677">Repeat</keyword>
<evidence type="ECO:0000256" key="2">
    <source>
        <dbReference type="ARBA" id="ARBA00022737"/>
    </source>
</evidence>
<reference evidence="7 8" key="1">
    <citation type="submission" date="2018-04" db="EMBL/GenBank/DDBJ databases">
        <title>The genome of golden apple snail Pomacea canaliculata provides insight into stress tolerance and invasive adaptation.</title>
        <authorList>
            <person name="Liu C."/>
            <person name="Liu B."/>
            <person name="Ren Y."/>
            <person name="Zhang Y."/>
            <person name="Wang H."/>
            <person name="Li S."/>
            <person name="Jiang F."/>
            <person name="Yin L."/>
            <person name="Zhang G."/>
            <person name="Qian W."/>
            <person name="Fan W."/>
        </authorList>
    </citation>
    <scope>NUCLEOTIDE SEQUENCE [LARGE SCALE GENOMIC DNA]</scope>
    <source>
        <strain evidence="7">SZHN2017</strain>
        <tissue evidence="7">Muscle</tissue>
    </source>
</reference>
<evidence type="ECO:0000259" key="6">
    <source>
        <dbReference type="PROSITE" id="PS50157"/>
    </source>
</evidence>
<gene>
    <name evidence="7" type="ORF">C0Q70_12671</name>
</gene>
<keyword evidence="3 5" id="KW-0863">Zinc-finger</keyword>
<feature type="domain" description="C2H2-type" evidence="6">
    <location>
        <begin position="8"/>
        <end position="36"/>
    </location>
</feature>
<feature type="domain" description="C2H2-type" evidence="6">
    <location>
        <begin position="37"/>
        <end position="64"/>
    </location>
</feature>
<protein>
    <recommendedName>
        <fullName evidence="6">C2H2-type domain-containing protein</fullName>
    </recommendedName>
</protein>
<dbReference type="SUPFAM" id="SSF57667">
    <property type="entry name" value="beta-beta-alpha zinc fingers"/>
    <property type="match status" value="2"/>
</dbReference>
<organism evidence="7 8">
    <name type="scientific">Pomacea canaliculata</name>
    <name type="common">Golden apple snail</name>
    <dbReference type="NCBI Taxonomy" id="400727"/>
    <lineage>
        <taxon>Eukaryota</taxon>
        <taxon>Metazoa</taxon>
        <taxon>Spiralia</taxon>
        <taxon>Lophotrochozoa</taxon>
        <taxon>Mollusca</taxon>
        <taxon>Gastropoda</taxon>
        <taxon>Caenogastropoda</taxon>
        <taxon>Architaenioglossa</taxon>
        <taxon>Ampullarioidea</taxon>
        <taxon>Ampullariidae</taxon>
        <taxon>Pomacea</taxon>
    </lineage>
</organism>
<evidence type="ECO:0000313" key="7">
    <source>
        <dbReference type="EMBL" id="PVD27509.1"/>
    </source>
</evidence>
<dbReference type="PANTHER" id="PTHR24379">
    <property type="entry name" value="KRAB AND ZINC FINGER DOMAIN-CONTAINING"/>
    <property type="match status" value="1"/>
</dbReference>
<dbReference type="Pfam" id="PF13912">
    <property type="entry name" value="zf-C2H2_6"/>
    <property type="match status" value="2"/>
</dbReference>
<feature type="domain" description="C2H2-type" evidence="6">
    <location>
        <begin position="69"/>
        <end position="96"/>
    </location>
</feature>
<evidence type="ECO:0000256" key="5">
    <source>
        <dbReference type="PROSITE-ProRule" id="PRU00042"/>
    </source>
</evidence>
<dbReference type="PROSITE" id="PS00028">
    <property type="entry name" value="ZINC_FINGER_C2H2_1"/>
    <property type="match status" value="5"/>
</dbReference>
<dbReference type="SMART" id="SM00355">
    <property type="entry name" value="ZnF_C2H2"/>
    <property type="match status" value="5"/>
</dbReference>
<keyword evidence="4" id="KW-0862">Zinc</keyword>
<sequence>MDVPIKPFKCVLCDRAYVIDASLAAHKMIEHKEDPPHKCPVCGLAFFNASTYSTHLIKHSLDKEKDFGYECCVCSVEFPSSQGLRVHMSHHSGATIISKGKPPQKNPKFYNCDLCPSMFRDPQRLEEHKKSHDGNRPYECQFCHITFRLGSRLNVHVRRHHVSEYLTWKHYKCN</sequence>
<dbReference type="GO" id="GO:0008270">
    <property type="term" value="F:zinc ion binding"/>
    <property type="evidence" value="ECO:0007669"/>
    <property type="project" value="UniProtKB-KW"/>
</dbReference>
<evidence type="ECO:0000256" key="3">
    <source>
        <dbReference type="ARBA" id="ARBA00022771"/>
    </source>
</evidence>
<dbReference type="Proteomes" id="UP000245119">
    <property type="component" value="Linkage Group LG7"/>
</dbReference>
<proteinExistence type="predicted"/>
<feature type="domain" description="C2H2-type" evidence="6">
    <location>
        <begin position="138"/>
        <end position="166"/>
    </location>
</feature>
<name>A0A2T7P264_POMCA</name>
<dbReference type="InterPro" id="IPR013087">
    <property type="entry name" value="Znf_C2H2_type"/>
</dbReference>
<dbReference type="AlphaFoldDB" id="A0A2T7P264"/>
<dbReference type="Pfam" id="PF00096">
    <property type="entry name" value="zf-C2H2"/>
    <property type="match status" value="1"/>
</dbReference>
<evidence type="ECO:0000313" key="8">
    <source>
        <dbReference type="Proteomes" id="UP000245119"/>
    </source>
</evidence>
<comment type="caution">
    <text evidence="7">The sequence shown here is derived from an EMBL/GenBank/DDBJ whole genome shotgun (WGS) entry which is preliminary data.</text>
</comment>
<dbReference type="InterPro" id="IPR036236">
    <property type="entry name" value="Znf_C2H2_sf"/>
</dbReference>
<dbReference type="Gene3D" id="3.30.160.60">
    <property type="entry name" value="Classic Zinc Finger"/>
    <property type="match status" value="4"/>
</dbReference>
<accession>A0A2T7P264</accession>